<dbReference type="Gene3D" id="3.30.710.10">
    <property type="entry name" value="Potassium Channel Kv1.1, Chain A"/>
    <property type="match status" value="1"/>
</dbReference>
<dbReference type="OrthoDB" id="3217871at2759"/>
<name>A0A0H2RAE9_9AGAM</name>
<dbReference type="PROSITE" id="PS50097">
    <property type="entry name" value="BTB"/>
    <property type="match status" value="1"/>
</dbReference>
<dbReference type="Proteomes" id="UP000053477">
    <property type="component" value="Unassembled WGS sequence"/>
</dbReference>
<proteinExistence type="predicted"/>
<dbReference type="InterPro" id="IPR011333">
    <property type="entry name" value="SKP1/BTB/POZ_sf"/>
</dbReference>
<gene>
    <name evidence="2" type="ORF">SCHPADRAFT_1000967</name>
</gene>
<evidence type="ECO:0000313" key="3">
    <source>
        <dbReference type="Proteomes" id="UP000053477"/>
    </source>
</evidence>
<dbReference type="AlphaFoldDB" id="A0A0H2RAE9"/>
<evidence type="ECO:0000313" key="2">
    <source>
        <dbReference type="EMBL" id="KLO08387.1"/>
    </source>
</evidence>
<protein>
    <recommendedName>
        <fullName evidence="1">BTB domain-containing protein</fullName>
    </recommendedName>
</protein>
<reference evidence="2 3" key="1">
    <citation type="submission" date="2015-04" db="EMBL/GenBank/DDBJ databases">
        <title>Complete genome sequence of Schizopora paradoxa KUC8140, a cosmopolitan wood degrader in East Asia.</title>
        <authorList>
            <consortium name="DOE Joint Genome Institute"/>
            <person name="Min B."/>
            <person name="Park H."/>
            <person name="Jang Y."/>
            <person name="Kim J.-J."/>
            <person name="Kim K.H."/>
            <person name="Pangilinan J."/>
            <person name="Lipzen A."/>
            <person name="Riley R."/>
            <person name="Grigoriev I.V."/>
            <person name="Spatafora J.W."/>
            <person name="Choi I.-G."/>
        </authorList>
    </citation>
    <scope>NUCLEOTIDE SEQUENCE [LARGE SCALE GENOMIC DNA]</scope>
    <source>
        <strain evidence="2 3">KUC8140</strain>
    </source>
</reference>
<dbReference type="EMBL" id="KQ086093">
    <property type="protein sequence ID" value="KLO08387.1"/>
    <property type="molecule type" value="Genomic_DNA"/>
</dbReference>
<dbReference type="InterPro" id="IPR000210">
    <property type="entry name" value="BTB/POZ_dom"/>
</dbReference>
<dbReference type="SUPFAM" id="SSF54695">
    <property type="entry name" value="POZ domain"/>
    <property type="match status" value="1"/>
</dbReference>
<organism evidence="2 3">
    <name type="scientific">Schizopora paradoxa</name>
    <dbReference type="NCBI Taxonomy" id="27342"/>
    <lineage>
        <taxon>Eukaryota</taxon>
        <taxon>Fungi</taxon>
        <taxon>Dikarya</taxon>
        <taxon>Basidiomycota</taxon>
        <taxon>Agaricomycotina</taxon>
        <taxon>Agaricomycetes</taxon>
        <taxon>Hymenochaetales</taxon>
        <taxon>Schizoporaceae</taxon>
        <taxon>Schizopora</taxon>
    </lineage>
</organism>
<feature type="domain" description="BTB" evidence="1">
    <location>
        <begin position="25"/>
        <end position="108"/>
    </location>
</feature>
<dbReference type="InParanoid" id="A0A0H2RAE9"/>
<accession>A0A0H2RAE9</accession>
<evidence type="ECO:0000259" key="1">
    <source>
        <dbReference type="PROSITE" id="PS50097"/>
    </source>
</evidence>
<keyword evidence="3" id="KW-1185">Reference proteome</keyword>
<sequence length="332" mass="37407">MDVDAEPENAQKIPKPHDVLWLHDGNVVLATDSYLFKVHNSVLSMQSSVFKDMFELPTIDGAQASTSGAGMAPELYEGLPLVKLVGDKGEDVAHLLRAIYERQYYRIDNDETPLEVIIALLLLSTKYDFKHIRRDVIAHISKYYPMSLDQYDEFENVGVIFGEEACKSHFKLLKALHAADVDALLPSVFLACIEYDSETIYERANSLGMEVFRNLVKGRFDLMQDMNDVITRLPGPFLEQAGVYDCRQEGEIRIHGLHNRIDVPNLRDTEGSLVVSHCFGGLCGVCKMRLMNLVNEGRQDIWDLVPTYFGFTVGWDGLQVKLKTILSTESGV</sequence>